<keyword evidence="1 7" id="KW-0768">Sushi</keyword>
<dbReference type="PROSITE" id="PS50923">
    <property type="entry name" value="SUSHI"/>
    <property type="match status" value="1"/>
</dbReference>
<dbReference type="CDD" id="cd00033">
    <property type="entry name" value="CCP"/>
    <property type="match status" value="1"/>
</dbReference>
<comment type="caution">
    <text evidence="9">The sequence shown here is derived from an EMBL/GenBank/DDBJ whole genome shotgun (WGS) entry which is preliminary data.</text>
</comment>
<dbReference type="EMBL" id="MKHE01000014">
    <property type="protein sequence ID" value="OWK08209.1"/>
    <property type="molecule type" value="Genomic_DNA"/>
</dbReference>
<evidence type="ECO:0000256" key="1">
    <source>
        <dbReference type="ARBA" id="ARBA00022659"/>
    </source>
</evidence>
<reference evidence="9 10" key="1">
    <citation type="journal article" date="2018" name="Mol. Genet. Genomics">
        <title>The red deer Cervus elaphus genome CerEla1.0: sequencing, annotating, genes, and chromosomes.</title>
        <authorList>
            <person name="Bana N.A."/>
            <person name="Nyiri A."/>
            <person name="Nagy J."/>
            <person name="Frank K."/>
            <person name="Nagy T."/>
            <person name="Steger V."/>
            <person name="Schiller M."/>
            <person name="Lakatos P."/>
            <person name="Sugar L."/>
            <person name="Horn P."/>
            <person name="Barta E."/>
            <person name="Orosz L."/>
        </authorList>
    </citation>
    <scope>NUCLEOTIDE SEQUENCE [LARGE SCALE GENOMIC DNA]</scope>
    <source>
        <strain evidence="9">Hungarian</strain>
    </source>
</reference>
<dbReference type="FunFam" id="2.10.70.10:FF:000001">
    <property type="entry name" value="Selectin P"/>
    <property type="match status" value="1"/>
</dbReference>
<keyword evidence="4" id="KW-0106">Calcium</keyword>
<dbReference type="GO" id="GO:0016020">
    <property type="term" value="C:membrane"/>
    <property type="evidence" value="ECO:0007669"/>
    <property type="project" value="InterPro"/>
</dbReference>
<dbReference type="Proteomes" id="UP000242450">
    <property type="component" value="Chromosome 14"/>
</dbReference>
<evidence type="ECO:0000259" key="8">
    <source>
        <dbReference type="PROSITE" id="PS50923"/>
    </source>
</evidence>
<dbReference type="SUPFAM" id="SSF57535">
    <property type="entry name" value="Complement control module/SCR domain"/>
    <property type="match status" value="1"/>
</dbReference>
<keyword evidence="6" id="KW-0325">Glycoprotein</keyword>
<keyword evidence="5 7" id="KW-1015">Disulfide bond</keyword>
<keyword evidence="2" id="KW-0732">Signal</keyword>
<evidence type="ECO:0000313" key="10">
    <source>
        <dbReference type="Proteomes" id="UP000242450"/>
    </source>
</evidence>
<dbReference type="PANTHER" id="PTHR19325">
    <property type="entry name" value="COMPLEMENT COMPONENT-RELATED SUSHI DOMAIN-CONTAINING"/>
    <property type="match status" value="1"/>
</dbReference>
<dbReference type="Pfam" id="PF00084">
    <property type="entry name" value="Sushi"/>
    <property type="match status" value="1"/>
</dbReference>
<evidence type="ECO:0000256" key="5">
    <source>
        <dbReference type="ARBA" id="ARBA00023157"/>
    </source>
</evidence>
<comment type="caution">
    <text evidence="7">Lacks conserved residue(s) required for the propagation of feature annotation.</text>
</comment>
<feature type="non-terminal residue" evidence="9">
    <location>
        <position position="135"/>
    </location>
</feature>
<dbReference type="SMART" id="SM00032">
    <property type="entry name" value="CCP"/>
    <property type="match status" value="1"/>
</dbReference>
<proteinExistence type="predicted"/>
<evidence type="ECO:0000256" key="6">
    <source>
        <dbReference type="ARBA" id="ARBA00023180"/>
    </source>
</evidence>
<evidence type="ECO:0000256" key="4">
    <source>
        <dbReference type="ARBA" id="ARBA00022837"/>
    </source>
</evidence>
<keyword evidence="10" id="KW-1185">Reference proteome</keyword>
<dbReference type="GO" id="GO:0007155">
    <property type="term" value="P:cell adhesion"/>
    <property type="evidence" value="ECO:0007669"/>
    <property type="project" value="InterPro"/>
</dbReference>
<dbReference type="PRINTS" id="PR00343">
    <property type="entry name" value="SELECTIN"/>
</dbReference>
<dbReference type="AlphaFoldDB" id="A0A212CQ95"/>
<evidence type="ECO:0000313" key="9">
    <source>
        <dbReference type="EMBL" id="OWK08209.1"/>
    </source>
</evidence>
<feature type="domain" description="Sushi" evidence="8">
    <location>
        <begin position="62"/>
        <end position="123"/>
    </location>
</feature>
<feature type="disulfide bond" evidence="7">
    <location>
        <begin position="94"/>
        <end position="121"/>
    </location>
</feature>
<sequence>MDWKMNKHYQQEALIIGSHGDPKCRGLDGLADTTSDGISDSRKWLYSKTTVSLSLAMPTLAVTCAPLPNPQNGEKTCVQPLGGSSYKSTCWFTCHEGFSLSGPERLDCTPSGHWTGSPPMCEGRTMGLSFLMASQ</sequence>
<gene>
    <name evidence="9" type="ORF">Celaphus_00010907</name>
</gene>
<dbReference type="OrthoDB" id="406096at2759"/>
<dbReference type="InterPro" id="IPR002396">
    <property type="entry name" value="Selectin_superfamily"/>
</dbReference>
<organism evidence="9 10">
    <name type="scientific">Cervus elaphus hippelaphus</name>
    <name type="common">European red deer</name>
    <dbReference type="NCBI Taxonomy" id="46360"/>
    <lineage>
        <taxon>Eukaryota</taxon>
        <taxon>Metazoa</taxon>
        <taxon>Chordata</taxon>
        <taxon>Craniata</taxon>
        <taxon>Vertebrata</taxon>
        <taxon>Euteleostomi</taxon>
        <taxon>Mammalia</taxon>
        <taxon>Eutheria</taxon>
        <taxon>Laurasiatheria</taxon>
        <taxon>Artiodactyla</taxon>
        <taxon>Ruminantia</taxon>
        <taxon>Pecora</taxon>
        <taxon>Cervidae</taxon>
        <taxon>Cervinae</taxon>
        <taxon>Cervus</taxon>
    </lineage>
</organism>
<dbReference type="Gene3D" id="2.10.70.10">
    <property type="entry name" value="Complement Module, domain 1"/>
    <property type="match status" value="1"/>
</dbReference>
<protein>
    <submittedName>
        <fullName evidence="9">SELP</fullName>
    </submittedName>
</protein>
<keyword evidence="3" id="KW-0677">Repeat</keyword>
<dbReference type="InterPro" id="IPR035976">
    <property type="entry name" value="Sushi/SCR/CCP_sf"/>
</dbReference>
<dbReference type="InterPro" id="IPR050350">
    <property type="entry name" value="Compl-Cell_Adhes-Reg"/>
</dbReference>
<evidence type="ECO:0000256" key="3">
    <source>
        <dbReference type="ARBA" id="ARBA00022737"/>
    </source>
</evidence>
<dbReference type="InterPro" id="IPR000436">
    <property type="entry name" value="Sushi_SCR_CCP_dom"/>
</dbReference>
<name>A0A212CQ95_CEREH</name>
<evidence type="ECO:0000256" key="2">
    <source>
        <dbReference type="ARBA" id="ARBA00022729"/>
    </source>
</evidence>
<evidence type="ECO:0000256" key="7">
    <source>
        <dbReference type="PROSITE-ProRule" id="PRU00302"/>
    </source>
</evidence>
<accession>A0A212CQ95</accession>
<dbReference type="PANTHER" id="PTHR19325:SF484">
    <property type="entry name" value="P-SELECTIN"/>
    <property type="match status" value="1"/>
</dbReference>